<dbReference type="Gene3D" id="3.30.450.40">
    <property type="match status" value="1"/>
</dbReference>
<dbReference type="GO" id="GO:0043709">
    <property type="term" value="P:cell adhesion involved in single-species biofilm formation"/>
    <property type="evidence" value="ECO:0007669"/>
    <property type="project" value="TreeGrafter"/>
</dbReference>
<dbReference type="Proteomes" id="UP000198816">
    <property type="component" value="Unassembled WGS sequence"/>
</dbReference>
<dbReference type="CDD" id="cd00130">
    <property type="entry name" value="PAS"/>
    <property type="match status" value="1"/>
</dbReference>
<dbReference type="PANTHER" id="PTHR45138">
    <property type="entry name" value="REGULATORY COMPONENTS OF SENSORY TRANSDUCTION SYSTEM"/>
    <property type="match status" value="1"/>
</dbReference>
<dbReference type="Gene3D" id="3.30.450.20">
    <property type="entry name" value="PAS domain"/>
    <property type="match status" value="1"/>
</dbReference>
<comment type="cofactor">
    <cofactor evidence="1">
        <name>Mg(2+)</name>
        <dbReference type="ChEBI" id="CHEBI:18420"/>
    </cofactor>
</comment>
<dbReference type="InterPro" id="IPR000700">
    <property type="entry name" value="PAS-assoc_C"/>
</dbReference>
<dbReference type="InterPro" id="IPR000160">
    <property type="entry name" value="GGDEF_dom"/>
</dbReference>
<dbReference type="InterPro" id="IPR029787">
    <property type="entry name" value="Nucleotide_cyclase"/>
</dbReference>
<evidence type="ECO:0000313" key="8">
    <source>
        <dbReference type="EMBL" id="SDW83528.1"/>
    </source>
</evidence>
<feature type="transmembrane region" description="Helical" evidence="4">
    <location>
        <begin position="6"/>
        <end position="27"/>
    </location>
</feature>
<dbReference type="InterPro" id="IPR000014">
    <property type="entry name" value="PAS"/>
</dbReference>
<dbReference type="InterPro" id="IPR029016">
    <property type="entry name" value="GAF-like_dom_sf"/>
</dbReference>
<dbReference type="PROSITE" id="PS50887">
    <property type="entry name" value="GGDEF"/>
    <property type="match status" value="1"/>
</dbReference>
<dbReference type="GO" id="GO:0006355">
    <property type="term" value="P:regulation of DNA-templated transcription"/>
    <property type="evidence" value="ECO:0007669"/>
    <property type="project" value="InterPro"/>
</dbReference>
<protein>
    <recommendedName>
        <fullName evidence="2">diguanylate cyclase</fullName>
        <ecNumber evidence="2">2.7.7.65</ecNumber>
    </recommendedName>
</protein>
<dbReference type="NCBIfam" id="TIGR00254">
    <property type="entry name" value="GGDEF"/>
    <property type="match status" value="1"/>
</dbReference>
<dbReference type="GO" id="GO:0052621">
    <property type="term" value="F:diguanylate cyclase activity"/>
    <property type="evidence" value="ECO:0007669"/>
    <property type="project" value="UniProtKB-EC"/>
</dbReference>
<evidence type="ECO:0000259" key="5">
    <source>
        <dbReference type="PROSITE" id="PS50112"/>
    </source>
</evidence>
<dbReference type="SMART" id="SM00091">
    <property type="entry name" value="PAS"/>
    <property type="match status" value="2"/>
</dbReference>
<dbReference type="GO" id="GO:1902201">
    <property type="term" value="P:negative regulation of bacterial-type flagellum-dependent cell motility"/>
    <property type="evidence" value="ECO:0007669"/>
    <property type="project" value="TreeGrafter"/>
</dbReference>
<feature type="transmembrane region" description="Helical" evidence="4">
    <location>
        <begin position="34"/>
        <end position="53"/>
    </location>
</feature>
<name>A0A1H2WSP1_THIRO</name>
<comment type="catalytic activity">
    <reaction evidence="3">
        <text>2 GTP = 3',3'-c-di-GMP + 2 diphosphate</text>
        <dbReference type="Rhea" id="RHEA:24898"/>
        <dbReference type="ChEBI" id="CHEBI:33019"/>
        <dbReference type="ChEBI" id="CHEBI:37565"/>
        <dbReference type="ChEBI" id="CHEBI:58805"/>
        <dbReference type="EC" id="2.7.7.65"/>
    </reaction>
</comment>
<keyword evidence="4" id="KW-0812">Transmembrane</keyword>
<dbReference type="InterPro" id="IPR043128">
    <property type="entry name" value="Rev_trsase/Diguanyl_cyclase"/>
</dbReference>
<dbReference type="SUPFAM" id="SSF55073">
    <property type="entry name" value="Nucleotide cyclase"/>
    <property type="match status" value="1"/>
</dbReference>
<feature type="transmembrane region" description="Helical" evidence="4">
    <location>
        <begin position="189"/>
        <end position="208"/>
    </location>
</feature>
<dbReference type="AlphaFoldDB" id="A0A1H2WSP1"/>
<dbReference type="NCBIfam" id="TIGR00229">
    <property type="entry name" value="sensory_box"/>
    <property type="match status" value="1"/>
</dbReference>
<dbReference type="SMART" id="SM00267">
    <property type="entry name" value="GGDEF"/>
    <property type="match status" value="1"/>
</dbReference>
<dbReference type="InterPro" id="IPR001610">
    <property type="entry name" value="PAC"/>
</dbReference>
<dbReference type="InterPro" id="IPR035965">
    <property type="entry name" value="PAS-like_dom_sf"/>
</dbReference>
<evidence type="ECO:0000256" key="4">
    <source>
        <dbReference type="SAM" id="Phobius"/>
    </source>
</evidence>
<feature type="domain" description="PAS" evidence="5">
    <location>
        <begin position="241"/>
        <end position="311"/>
    </location>
</feature>
<feature type="domain" description="PAC" evidence="6">
    <location>
        <begin position="315"/>
        <end position="367"/>
    </location>
</feature>
<keyword evidence="4" id="KW-0472">Membrane</keyword>
<dbReference type="OrthoDB" id="5623169at2"/>
<dbReference type="CDD" id="cd01949">
    <property type="entry name" value="GGDEF"/>
    <property type="match status" value="1"/>
</dbReference>
<gene>
    <name evidence="8" type="ORF">SAMN05421783_109102</name>
</gene>
<dbReference type="PANTHER" id="PTHR45138:SF9">
    <property type="entry name" value="DIGUANYLATE CYCLASE DGCM-RELATED"/>
    <property type="match status" value="1"/>
</dbReference>
<evidence type="ECO:0000256" key="2">
    <source>
        <dbReference type="ARBA" id="ARBA00012528"/>
    </source>
</evidence>
<dbReference type="FunFam" id="3.30.70.270:FF:000001">
    <property type="entry name" value="Diguanylate cyclase domain protein"/>
    <property type="match status" value="1"/>
</dbReference>
<dbReference type="Pfam" id="PF00990">
    <property type="entry name" value="GGDEF"/>
    <property type="match status" value="1"/>
</dbReference>
<dbReference type="PROSITE" id="PS50113">
    <property type="entry name" value="PAC"/>
    <property type="match status" value="1"/>
</dbReference>
<dbReference type="SUPFAM" id="SSF55785">
    <property type="entry name" value="PYP-like sensor domain (PAS domain)"/>
    <property type="match status" value="1"/>
</dbReference>
<evidence type="ECO:0000256" key="3">
    <source>
        <dbReference type="ARBA" id="ARBA00034247"/>
    </source>
</evidence>
<dbReference type="STRING" id="1058.SAMN05421783_109102"/>
<dbReference type="EC" id="2.7.7.65" evidence="2"/>
<dbReference type="PROSITE" id="PS50112">
    <property type="entry name" value="PAS"/>
    <property type="match status" value="1"/>
</dbReference>
<feature type="transmembrane region" description="Helical" evidence="4">
    <location>
        <begin position="59"/>
        <end position="80"/>
    </location>
</feature>
<dbReference type="EMBL" id="FNNZ01000009">
    <property type="protein sequence ID" value="SDW83528.1"/>
    <property type="molecule type" value="Genomic_DNA"/>
</dbReference>
<proteinExistence type="predicted"/>
<accession>A0A1H2WSP1</accession>
<evidence type="ECO:0000256" key="1">
    <source>
        <dbReference type="ARBA" id="ARBA00001946"/>
    </source>
</evidence>
<feature type="domain" description="GGDEF" evidence="7">
    <location>
        <begin position="568"/>
        <end position="702"/>
    </location>
</feature>
<keyword evidence="4" id="KW-1133">Transmembrane helix</keyword>
<dbReference type="SUPFAM" id="SSF55781">
    <property type="entry name" value="GAF domain-like"/>
    <property type="match status" value="1"/>
</dbReference>
<keyword evidence="9" id="KW-1185">Reference proteome</keyword>
<sequence length="702" mass="77200">MELTTLLIAGLAISVATNIGMATVFFTRRTYPGFGYWVLGTFCRTLGGILMLSRGELSPWLTVVLANVLLLADLTLYLRGLQLFRDRPTHRLAELGLLLSFATLLAWFTFVAPSINARIVLFGVYSSVVQLWALRVLMTQRPDYFGSGDRLQAFTIGILTLTELTRAVYSGVVAAPIADFLAASPPHGALILWGIMAVLLLALSQIIMNAQRIEYDYLLAQRRLEDDIAGRERAAAALSESETRFRLAFDNANTGMVLVDLQARFLKVNDRMSEILGYTNAELEGMSVNALTLPEDAAVSPGFIARAVRGETENATFEKRYRHRLGHVVHGQVSSSLVRDSRGQPLYFISQVQDITERRHAEEALRRSLRDLQRHDAQMVALNRMNERLLSCEGRAAAYEIFADSAVSLFGSHGGGLVVAHEQGEALALVASWGACHGLRPHFPARDCAAFRQGGIFAVADPHGCRGCNRFQGPPESRYLCVPLAIKDQPLGLLQIVAADTLCDGGFAELRTLAMTVGESIKLTLSNLALREALREQAIRDGLTGLFNRRYLEETLPRELARCNRVGEPLTVAMLDLDHFKRFNDTYGHEAGDLALSAVGHFLGGWVRGSDIVCRYGGEELMLILPGTTPDDARRRLEALRSAVMEMRLQCHGLDLPGITVSIGSAVADPHELEATDLIRRADLALYRAKAQGRNRVVDFGA</sequence>
<evidence type="ECO:0000259" key="6">
    <source>
        <dbReference type="PROSITE" id="PS50113"/>
    </source>
</evidence>
<feature type="transmembrane region" description="Helical" evidence="4">
    <location>
        <begin position="119"/>
        <end position="138"/>
    </location>
</feature>
<dbReference type="SMART" id="SM00086">
    <property type="entry name" value="PAC"/>
    <property type="match status" value="1"/>
</dbReference>
<dbReference type="Gene3D" id="3.30.70.270">
    <property type="match status" value="1"/>
</dbReference>
<dbReference type="Pfam" id="PF00989">
    <property type="entry name" value="PAS"/>
    <property type="match status" value="1"/>
</dbReference>
<reference evidence="9" key="1">
    <citation type="submission" date="2016-10" db="EMBL/GenBank/DDBJ databases">
        <authorList>
            <person name="Varghese N."/>
            <person name="Submissions S."/>
        </authorList>
    </citation>
    <scope>NUCLEOTIDE SEQUENCE [LARGE SCALE GENOMIC DNA]</scope>
    <source>
        <strain evidence="9">DSM 217</strain>
    </source>
</reference>
<dbReference type="RefSeq" id="WP_093031665.1">
    <property type="nucleotide sequence ID" value="NZ_FNNZ01000009.1"/>
</dbReference>
<evidence type="ECO:0000313" key="9">
    <source>
        <dbReference type="Proteomes" id="UP000198816"/>
    </source>
</evidence>
<dbReference type="GO" id="GO:0005886">
    <property type="term" value="C:plasma membrane"/>
    <property type="evidence" value="ECO:0007669"/>
    <property type="project" value="TreeGrafter"/>
</dbReference>
<dbReference type="InterPro" id="IPR050469">
    <property type="entry name" value="Diguanylate_Cyclase"/>
</dbReference>
<organism evidence="8 9">
    <name type="scientific">Thiocapsa roseopersicina</name>
    <dbReference type="NCBI Taxonomy" id="1058"/>
    <lineage>
        <taxon>Bacteria</taxon>
        <taxon>Pseudomonadati</taxon>
        <taxon>Pseudomonadota</taxon>
        <taxon>Gammaproteobacteria</taxon>
        <taxon>Chromatiales</taxon>
        <taxon>Chromatiaceae</taxon>
        <taxon>Thiocapsa</taxon>
    </lineage>
</organism>
<feature type="transmembrane region" description="Helical" evidence="4">
    <location>
        <begin position="92"/>
        <end position="113"/>
    </location>
</feature>
<evidence type="ECO:0000259" key="7">
    <source>
        <dbReference type="PROSITE" id="PS50887"/>
    </source>
</evidence>
<dbReference type="InterPro" id="IPR013767">
    <property type="entry name" value="PAS_fold"/>
</dbReference>